<evidence type="ECO:0000259" key="1">
    <source>
        <dbReference type="Pfam" id="PF01610"/>
    </source>
</evidence>
<dbReference type="PANTHER" id="PTHR33498:SF1">
    <property type="entry name" value="TRANSPOSASE FOR INSERTION SEQUENCE ELEMENT IS1557"/>
    <property type="match status" value="1"/>
</dbReference>
<dbReference type="InterPro" id="IPR047951">
    <property type="entry name" value="Transpos_ISL3"/>
</dbReference>
<dbReference type="EMBL" id="AGYG01000007">
    <property type="protein sequence ID" value="ENZ42701.1"/>
    <property type="molecule type" value="Genomic_DNA"/>
</dbReference>
<dbReference type="InterPro" id="IPR002560">
    <property type="entry name" value="Transposase_DDE"/>
</dbReference>
<gene>
    <name evidence="2" type="ORF">HMPREF1097_01005</name>
</gene>
<dbReference type="PANTHER" id="PTHR33498">
    <property type="entry name" value="TRANSPOSASE FOR INSERTION SEQUENCE ELEMENT IS1557"/>
    <property type="match status" value="1"/>
</dbReference>
<protein>
    <submittedName>
        <fullName evidence="2">Transposase</fullName>
    </submittedName>
</protein>
<name>N9ZSD5_9FIRM</name>
<reference evidence="2 3" key="1">
    <citation type="submission" date="2013-01" db="EMBL/GenBank/DDBJ databases">
        <title>The Genome Sequence of Clostridium bolteae 90B8.</title>
        <authorList>
            <consortium name="The Broad Institute Genome Sequencing Platform"/>
            <person name="Earl A."/>
            <person name="Ward D."/>
            <person name="Feldgarden M."/>
            <person name="Gevers D."/>
            <person name="Courvalin P."/>
            <person name="Lambert T."/>
            <person name="Walker B."/>
            <person name="Young S.K."/>
            <person name="Zeng Q."/>
            <person name="Gargeya S."/>
            <person name="Fitzgerald M."/>
            <person name="Haas B."/>
            <person name="Abouelleil A."/>
            <person name="Alvarado L."/>
            <person name="Arachchi H.M."/>
            <person name="Berlin A.M."/>
            <person name="Chapman S.B."/>
            <person name="Dewar J."/>
            <person name="Goldberg J."/>
            <person name="Griggs A."/>
            <person name="Gujja S."/>
            <person name="Hansen M."/>
            <person name="Howarth C."/>
            <person name="Imamovic A."/>
            <person name="Larimer J."/>
            <person name="McCowan C."/>
            <person name="Murphy C."/>
            <person name="Neiman D."/>
            <person name="Pearson M."/>
            <person name="Priest M."/>
            <person name="Roberts A."/>
            <person name="Saif S."/>
            <person name="Shea T."/>
            <person name="Sisk P."/>
            <person name="Sykes S."/>
            <person name="Wortman J."/>
            <person name="Nusbaum C."/>
            <person name="Birren B."/>
        </authorList>
    </citation>
    <scope>NUCLEOTIDE SEQUENCE [LARGE SCALE GENOMIC DNA]</scope>
    <source>
        <strain evidence="2 3">90B8</strain>
    </source>
</reference>
<dbReference type="AlphaFoldDB" id="N9ZSD5"/>
<dbReference type="HOGENOM" id="CLU_029608_5_1_9"/>
<sequence>MFCDNPNCSHKTFSERFGFISPNEKKTTRLIDRILMTSVKLSSVSASALLKADAIQVSKSSICDLLKKMPVHVDKSSVINICVDDFAFRKRYSYGTVMVNLDTHRIIDIIDSRETKKVEEWLKSYPNLKVISRDGAQTYSSAASNAHPDAVQVSDRFHLLKNLSDAVEKYMHRLFPSRLIIPAITANPQMQALYDTRNRAERIVFAHRKRNEGYTINDIALLLHSATTTVREYLAIPENEIPEIQENARERQYIQGLENKQLAINEVRQLYAGGHSIDEISRLTGHTTVTIKKYLKDDCPVGNGHYDSRRPGKLAPYESDVIKMRAQGITYQKIHEYICQKGYDGTVDSLRVFMQKERTHQKRISAAEADAVEYVPRKCLCQLIYRKLEKANGITEEQYEAAVKKYPILGQLYDLLREFHRIMFSGKYDELDLWIETAQSLNVDEIDTYVNGLKSDIDAVKNAIKYKFNNGLAEGSVNKIKLIKRIMYGRNNFRLLKAKVLLNEYYYQIN</sequence>
<dbReference type="Proteomes" id="UP000013041">
    <property type="component" value="Unassembled WGS sequence"/>
</dbReference>
<feature type="domain" description="Transposase IS204/IS1001/IS1096/IS1165 DDE" evidence="1">
    <location>
        <begin position="81"/>
        <end position="174"/>
    </location>
</feature>
<proteinExistence type="predicted"/>
<evidence type="ECO:0000313" key="3">
    <source>
        <dbReference type="Proteomes" id="UP000013041"/>
    </source>
</evidence>
<accession>N9ZSD5</accession>
<dbReference type="NCBIfam" id="NF033550">
    <property type="entry name" value="transpos_ISL3"/>
    <property type="match status" value="1"/>
</dbReference>
<dbReference type="Pfam" id="PF01610">
    <property type="entry name" value="DDE_Tnp_ISL3"/>
    <property type="match status" value="2"/>
</dbReference>
<dbReference type="PATRIC" id="fig|997897.5.peg.1070"/>
<comment type="caution">
    <text evidence="2">The sequence shown here is derived from an EMBL/GenBank/DDBJ whole genome shotgun (WGS) entry which is preliminary data.</text>
</comment>
<evidence type="ECO:0000313" key="2">
    <source>
        <dbReference type="EMBL" id="ENZ42701.1"/>
    </source>
</evidence>
<organism evidence="2 3">
    <name type="scientific">Enterocloster bolteae 90B8</name>
    <dbReference type="NCBI Taxonomy" id="997897"/>
    <lineage>
        <taxon>Bacteria</taxon>
        <taxon>Bacillati</taxon>
        <taxon>Bacillota</taxon>
        <taxon>Clostridia</taxon>
        <taxon>Lachnospirales</taxon>
        <taxon>Lachnospiraceae</taxon>
        <taxon>Enterocloster</taxon>
    </lineage>
</organism>
<feature type="domain" description="Transposase IS204/IS1001/IS1096/IS1165 DDE" evidence="1">
    <location>
        <begin position="382"/>
        <end position="499"/>
    </location>
</feature>